<name>A0A501WCQ4_9BACT</name>
<dbReference type="Proteomes" id="UP000316727">
    <property type="component" value="Unassembled WGS sequence"/>
</dbReference>
<dbReference type="OrthoDB" id="1121210at2"/>
<dbReference type="AlphaFoldDB" id="A0A501WCQ4"/>
<dbReference type="RefSeq" id="WP_140621024.1">
    <property type="nucleotide sequence ID" value="NZ_VFRQ01000003.1"/>
</dbReference>
<reference evidence="1 2" key="1">
    <citation type="submission" date="2019-06" db="EMBL/GenBank/DDBJ databases">
        <title>A novel bacterium of genus Pontibacter, isolated from marine sediment.</title>
        <authorList>
            <person name="Huang H."/>
            <person name="Mo K."/>
            <person name="Hu Y."/>
        </authorList>
    </citation>
    <scope>NUCLEOTIDE SEQUENCE [LARGE SCALE GENOMIC DNA]</scope>
    <source>
        <strain evidence="1 2">HB172049</strain>
    </source>
</reference>
<gene>
    <name evidence="1" type="ORF">FJM65_08295</name>
</gene>
<evidence type="ECO:0000313" key="2">
    <source>
        <dbReference type="Proteomes" id="UP000316727"/>
    </source>
</evidence>
<evidence type="ECO:0000313" key="1">
    <source>
        <dbReference type="EMBL" id="TPE45001.1"/>
    </source>
</evidence>
<accession>A0A501WCQ4</accession>
<proteinExistence type="predicted"/>
<protein>
    <submittedName>
        <fullName evidence="1">Uncharacterized protein</fullName>
    </submittedName>
</protein>
<keyword evidence="2" id="KW-1185">Reference proteome</keyword>
<comment type="caution">
    <text evidence="1">The sequence shown here is derived from an EMBL/GenBank/DDBJ whole genome shotgun (WGS) entry which is preliminary data.</text>
</comment>
<sequence>MHIDLLPKPILFHPLKHHLGYIREFAQATAQLLPEQELMRAFRRIGGSQLDLYIGPLSPVQISEEVILYLQQQKVQGPEDFRSFLAPAGYRICTLSDRSAWALRWGVQQGRHVHLHPGRYALHTLRVKANHLKTALAVSIASIKYKRSANLQLLNQVRGQWLGLSPVPGYTSDDGLGKVLELVLRQA</sequence>
<dbReference type="EMBL" id="VFRQ01000003">
    <property type="protein sequence ID" value="TPE45001.1"/>
    <property type="molecule type" value="Genomic_DNA"/>
</dbReference>
<organism evidence="1 2">
    <name type="scientific">Pontibacter mangrovi</name>
    <dbReference type="NCBI Taxonomy" id="2589816"/>
    <lineage>
        <taxon>Bacteria</taxon>
        <taxon>Pseudomonadati</taxon>
        <taxon>Bacteroidota</taxon>
        <taxon>Cytophagia</taxon>
        <taxon>Cytophagales</taxon>
        <taxon>Hymenobacteraceae</taxon>
        <taxon>Pontibacter</taxon>
    </lineage>
</organism>